<dbReference type="Proteomes" id="UP000029507">
    <property type="component" value="Chromosome"/>
</dbReference>
<dbReference type="STRING" id="169760.PSTEL_10350"/>
<feature type="domain" description="Glycosyltransferase subfamily 4-like N-terminal" evidence="1">
    <location>
        <begin position="14"/>
        <end position="181"/>
    </location>
</feature>
<dbReference type="EMBL" id="CP009286">
    <property type="protein sequence ID" value="AIQ63423.1"/>
    <property type="molecule type" value="Genomic_DNA"/>
</dbReference>
<dbReference type="InterPro" id="IPR028098">
    <property type="entry name" value="Glyco_trans_4-like_N"/>
</dbReference>
<dbReference type="PANTHER" id="PTHR45947:SF3">
    <property type="entry name" value="SULFOQUINOVOSYL TRANSFERASE SQD2"/>
    <property type="match status" value="1"/>
</dbReference>
<evidence type="ECO:0000313" key="3">
    <source>
        <dbReference type="Proteomes" id="UP000029507"/>
    </source>
</evidence>
<dbReference type="SUPFAM" id="SSF53756">
    <property type="entry name" value="UDP-Glycosyltransferase/glycogen phosphorylase"/>
    <property type="match status" value="1"/>
</dbReference>
<dbReference type="CDD" id="cd03814">
    <property type="entry name" value="GT4-like"/>
    <property type="match status" value="1"/>
</dbReference>
<evidence type="ECO:0000259" key="1">
    <source>
        <dbReference type="Pfam" id="PF13439"/>
    </source>
</evidence>
<evidence type="ECO:0000313" key="2">
    <source>
        <dbReference type="EMBL" id="AIQ63423.1"/>
    </source>
</evidence>
<protein>
    <recommendedName>
        <fullName evidence="1">Glycosyltransferase subfamily 4-like N-terminal domain-containing protein</fullName>
    </recommendedName>
</protein>
<dbReference type="HOGENOM" id="CLU_009583_2_0_9"/>
<sequence length="384" mass="42700">MRIALFTDSFCPQINGVSNTLKELSHYLTRNGHPHLFFAPDYEMPGKEDTGYPAIRFRGAAPRIYPDCRLAFPSLPRIMERLEAFKPDVVHIVTELGIGLAGLRAARALNLPVVMSYHTSFDKYLKYYRLQYLSRPLWAYMRWFHSFALLNLAPSRSTLSDLGRAGMQDLALWPRGIDLKRFNPERASLDVREALGGTGKTMFLYVGRIAVEKGLDNLADSIDKVNAVHGQDILWVFTGEGPYLPELIERRIPNAVFTGSREGEELAAIYASADAFIFPSGTETFGNVVLEAMASGLPVICTNSGGVTDFTEDGRNALVTPFGDSNAMAEAAIRLLDPRLRAELGSGALETARARSWDSVFHNLLSQYQWAANPAWYTEPRITG</sequence>
<dbReference type="KEGG" id="pste:PSTEL_10350"/>
<keyword evidence="3" id="KW-1185">Reference proteome</keyword>
<dbReference type="Gene3D" id="3.40.50.2000">
    <property type="entry name" value="Glycogen Phosphorylase B"/>
    <property type="match status" value="2"/>
</dbReference>
<organism evidence="2 3">
    <name type="scientific">Paenibacillus stellifer</name>
    <dbReference type="NCBI Taxonomy" id="169760"/>
    <lineage>
        <taxon>Bacteria</taxon>
        <taxon>Bacillati</taxon>
        <taxon>Bacillota</taxon>
        <taxon>Bacilli</taxon>
        <taxon>Bacillales</taxon>
        <taxon>Paenibacillaceae</taxon>
        <taxon>Paenibacillus</taxon>
    </lineage>
</organism>
<dbReference type="AlphaFoldDB" id="A0A089LW43"/>
<dbReference type="Pfam" id="PF13692">
    <property type="entry name" value="Glyco_trans_1_4"/>
    <property type="match status" value="1"/>
</dbReference>
<gene>
    <name evidence="2" type="ORF">PSTEL_10350</name>
</gene>
<accession>A0A089LW43</accession>
<reference evidence="2 3" key="1">
    <citation type="submission" date="2014-08" db="EMBL/GenBank/DDBJ databases">
        <title>Comparative genomics of the Paenibacillus odorifer group.</title>
        <authorList>
            <person name="den Bakker H.C."/>
            <person name="Tsai Y.-C."/>
            <person name="Martin N."/>
            <person name="Korlach J."/>
            <person name="Wiedmann M."/>
        </authorList>
    </citation>
    <scope>NUCLEOTIDE SEQUENCE [LARGE SCALE GENOMIC DNA]</scope>
    <source>
        <strain evidence="2 3">DSM 14472</strain>
    </source>
</reference>
<dbReference type="GO" id="GO:0016758">
    <property type="term" value="F:hexosyltransferase activity"/>
    <property type="evidence" value="ECO:0007669"/>
    <property type="project" value="TreeGrafter"/>
</dbReference>
<dbReference type="InterPro" id="IPR050194">
    <property type="entry name" value="Glycosyltransferase_grp1"/>
</dbReference>
<dbReference type="Pfam" id="PF13439">
    <property type="entry name" value="Glyco_transf_4"/>
    <property type="match status" value="1"/>
</dbReference>
<proteinExistence type="predicted"/>
<name>A0A089LW43_9BACL</name>
<dbReference type="PANTHER" id="PTHR45947">
    <property type="entry name" value="SULFOQUINOVOSYL TRANSFERASE SQD2"/>
    <property type="match status" value="1"/>
</dbReference>